<accession>A0A5C6T2T3</accession>
<organism evidence="1 2">
    <name type="scientific">Fusarium oxysporum f. sp. cubense</name>
    <dbReference type="NCBI Taxonomy" id="61366"/>
    <lineage>
        <taxon>Eukaryota</taxon>
        <taxon>Fungi</taxon>
        <taxon>Dikarya</taxon>
        <taxon>Ascomycota</taxon>
        <taxon>Pezizomycotina</taxon>
        <taxon>Sordariomycetes</taxon>
        <taxon>Hypocreomycetidae</taxon>
        <taxon>Hypocreales</taxon>
        <taxon>Nectriaceae</taxon>
        <taxon>Fusarium</taxon>
        <taxon>Fusarium oxysporum species complex</taxon>
    </lineage>
</organism>
<evidence type="ECO:0000313" key="1">
    <source>
        <dbReference type="EMBL" id="TXC05225.1"/>
    </source>
</evidence>
<evidence type="ECO:0000313" key="2">
    <source>
        <dbReference type="Proteomes" id="UP000321331"/>
    </source>
</evidence>
<dbReference type="EMBL" id="VMNF01000007">
    <property type="protein sequence ID" value="TXC05225.1"/>
    <property type="molecule type" value="Genomic_DNA"/>
</dbReference>
<reference evidence="1 2" key="1">
    <citation type="submission" date="2019-07" db="EMBL/GenBank/DDBJ databases">
        <title>The First High-Quality Draft Genome Sequence of the Causal Agent of the Current Panama Disease Epidemic.</title>
        <authorList>
            <person name="Warmington R.J."/>
            <person name="Kay W."/>
            <person name="Jeffries A."/>
            <person name="Bebber D."/>
            <person name="Moore K."/>
            <person name="Studholme D.J."/>
        </authorList>
    </citation>
    <scope>NUCLEOTIDE SEQUENCE [LARGE SCALE GENOMIC DNA]</scope>
    <source>
        <strain evidence="1 2">TR4</strain>
    </source>
</reference>
<dbReference type="Proteomes" id="UP000321331">
    <property type="component" value="Unassembled WGS sequence"/>
</dbReference>
<gene>
    <name evidence="1" type="ORF">FocTR4_00000685</name>
</gene>
<dbReference type="AlphaFoldDB" id="A0A5C6T2T3"/>
<comment type="caution">
    <text evidence="1">The sequence shown here is derived from an EMBL/GenBank/DDBJ whole genome shotgun (WGS) entry which is preliminary data.</text>
</comment>
<protein>
    <submittedName>
        <fullName evidence="1">Uncharacterized protein</fullName>
    </submittedName>
</protein>
<sequence length="60" mass="6835">MRVTWNLIHLLHQKSLDCGPVSLEISPHLLLSMPSCFRVCRQVAASGRVFKRSRYQTLPG</sequence>
<name>A0A5C6T2T3_FUSOC</name>
<proteinExistence type="predicted"/>